<accession>A0A4Q9KNM5</accession>
<dbReference type="EMBL" id="SDMR01000001">
    <property type="protein sequence ID" value="TBT96168.1"/>
    <property type="molecule type" value="Genomic_DNA"/>
</dbReference>
<dbReference type="InterPro" id="IPR050313">
    <property type="entry name" value="Carb_Metab_HTH_regulators"/>
</dbReference>
<dbReference type="OrthoDB" id="7688673at2"/>
<keyword evidence="2" id="KW-0678">Repressor</keyword>
<keyword evidence="3" id="KW-0805">Transcription regulation</keyword>
<feature type="domain" description="HTH deoR-type" evidence="6">
    <location>
        <begin position="3"/>
        <end position="58"/>
    </location>
</feature>
<dbReference type="InterPro" id="IPR001034">
    <property type="entry name" value="DeoR_HTH"/>
</dbReference>
<evidence type="ECO:0000256" key="3">
    <source>
        <dbReference type="ARBA" id="ARBA00023015"/>
    </source>
</evidence>
<evidence type="ECO:0000256" key="4">
    <source>
        <dbReference type="ARBA" id="ARBA00023163"/>
    </source>
</evidence>
<dbReference type="SUPFAM" id="SSF46785">
    <property type="entry name" value="Winged helix' DNA-binding domain"/>
    <property type="match status" value="1"/>
</dbReference>
<dbReference type="PRINTS" id="PR00037">
    <property type="entry name" value="HTHLACR"/>
</dbReference>
<dbReference type="PROSITE" id="PS51000">
    <property type="entry name" value="HTH_DEOR_2"/>
    <property type="match status" value="1"/>
</dbReference>
<dbReference type="AlphaFoldDB" id="A0A4Q9KNM5"/>
<sequence>MYAEERHQAIASLARKHGRVSVAELAERFDVTSETIRRDLDSLARRGLLTRVHGGAVPVEKVRLVELGVSVRESEKASEKQRIAEAAVALLPDSGDLTVLLDAGTTVGRVADLLPPGRITTAVTNCLHTAAAVSARNRTNVQIIGGRVRGVTQAAVGSSTVDALRSLRVDVAFVGTNGFTPSHGFSTPDPAEGDVKRAMVASARQVFMLADSSKFGSDYLVSFAKPGDVDVLVTDRGLDPETHQSLVDHGIEVVLA</sequence>
<dbReference type="InterPro" id="IPR014036">
    <property type="entry name" value="DeoR-like_C"/>
</dbReference>
<keyword evidence="4" id="KW-0804">Transcription</keyword>
<organism evidence="7 8">
    <name type="scientific">Propioniciclava tarda</name>
    <dbReference type="NCBI Taxonomy" id="433330"/>
    <lineage>
        <taxon>Bacteria</taxon>
        <taxon>Bacillati</taxon>
        <taxon>Actinomycetota</taxon>
        <taxon>Actinomycetes</taxon>
        <taxon>Propionibacteriales</taxon>
        <taxon>Propionibacteriaceae</taxon>
        <taxon>Propioniciclava</taxon>
    </lineage>
</organism>
<dbReference type="PANTHER" id="PTHR30363:SF4">
    <property type="entry name" value="GLYCEROL-3-PHOSPHATE REGULON REPRESSOR"/>
    <property type="match status" value="1"/>
</dbReference>
<dbReference type="PANTHER" id="PTHR30363">
    <property type="entry name" value="HTH-TYPE TRANSCRIPTIONAL REGULATOR SRLR-RELATED"/>
    <property type="match status" value="1"/>
</dbReference>
<dbReference type="Gene3D" id="3.40.50.1360">
    <property type="match status" value="1"/>
</dbReference>
<dbReference type="SMART" id="SM01134">
    <property type="entry name" value="DeoRC"/>
    <property type="match status" value="1"/>
</dbReference>
<dbReference type="Pfam" id="PF00455">
    <property type="entry name" value="DeoRC"/>
    <property type="match status" value="1"/>
</dbReference>
<dbReference type="InterPro" id="IPR036390">
    <property type="entry name" value="WH_DNA-bd_sf"/>
</dbReference>
<dbReference type="Gene3D" id="1.10.10.10">
    <property type="entry name" value="Winged helix-like DNA-binding domain superfamily/Winged helix DNA-binding domain"/>
    <property type="match status" value="1"/>
</dbReference>
<reference evidence="7 8" key="1">
    <citation type="submission" date="2019-01" db="EMBL/GenBank/DDBJ databases">
        <title>Lactibacter flavus gen. nov., sp. nov., a novel bacterium of the family Propionibacteriaceae isolated from raw milk and dairy products.</title>
        <authorList>
            <person name="Huptas C."/>
            <person name="Wenning M."/>
            <person name="Breitenwieser F."/>
            <person name="Doll E."/>
            <person name="Von Neubeck M."/>
            <person name="Busse H.-J."/>
            <person name="Scherer S."/>
        </authorList>
    </citation>
    <scope>NUCLEOTIDE SEQUENCE [LARGE SCALE GENOMIC DNA]</scope>
    <source>
        <strain evidence="7 8">DSM 22130</strain>
    </source>
</reference>
<keyword evidence="8" id="KW-1185">Reference proteome</keyword>
<comment type="function">
    <text evidence="5">Repressor of the lactose catabolism operon. Galactose-6-phosphate is the inducer.</text>
</comment>
<name>A0A4Q9KNM5_PROTD</name>
<gene>
    <name evidence="7" type="ORF">ET996_00390</name>
</gene>
<dbReference type="SUPFAM" id="SSF100950">
    <property type="entry name" value="NagB/RpiA/CoA transferase-like"/>
    <property type="match status" value="1"/>
</dbReference>
<evidence type="ECO:0000256" key="5">
    <source>
        <dbReference type="ARBA" id="ARBA00024937"/>
    </source>
</evidence>
<evidence type="ECO:0000256" key="2">
    <source>
        <dbReference type="ARBA" id="ARBA00022491"/>
    </source>
</evidence>
<evidence type="ECO:0000256" key="1">
    <source>
        <dbReference type="ARBA" id="ARBA00021390"/>
    </source>
</evidence>
<dbReference type="Proteomes" id="UP000291933">
    <property type="component" value="Unassembled WGS sequence"/>
</dbReference>
<evidence type="ECO:0000313" key="7">
    <source>
        <dbReference type="EMBL" id="TBT96168.1"/>
    </source>
</evidence>
<comment type="caution">
    <text evidence="7">The sequence shown here is derived from an EMBL/GenBank/DDBJ whole genome shotgun (WGS) entry which is preliminary data.</text>
</comment>
<proteinExistence type="predicted"/>
<evidence type="ECO:0000259" key="6">
    <source>
        <dbReference type="PROSITE" id="PS51000"/>
    </source>
</evidence>
<evidence type="ECO:0000313" key="8">
    <source>
        <dbReference type="Proteomes" id="UP000291933"/>
    </source>
</evidence>
<dbReference type="InterPro" id="IPR036388">
    <property type="entry name" value="WH-like_DNA-bd_sf"/>
</dbReference>
<dbReference type="SMART" id="SM00420">
    <property type="entry name" value="HTH_DEOR"/>
    <property type="match status" value="1"/>
</dbReference>
<dbReference type="GO" id="GO:0003700">
    <property type="term" value="F:DNA-binding transcription factor activity"/>
    <property type="evidence" value="ECO:0007669"/>
    <property type="project" value="InterPro"/>
</dbReference>
<protein>
    <recommendedName>
        <fullName evidence="1">Lactose phosphotransferase system repressor</fullName>
    </recommendedName>
</protein>
<dbReference type="Pfam" id="PF08220">
    <property type="entry name" value="HTH_DeoR"/>
    <property type="match status" value="1"/>
</dbReference>
<dbReference type="InterPro" id="IPR037171">
    <property type="entry name" value="NagB/RpiA_transferase-like"/>
</dbReference>